<dbReference type="OrthoDB" id="422736at2759"/>
<keyword evidence="1" id="KW-1133">Transmembrane helix</keyword>
<keyword evidence="1" id="KW-0472">Membrane</keyword>
<dbReference type="PANTHER" id="PTHR36587:SF2">
    <property type="entry name" value="EXPRESSION SITE-ASSOCIATED GENE 3 (ESAG3)-LIKE PROTEIN"/>
    <property type="match status" value="1"/>
</dbReference>
<proteinExistence type="predicted"/>
<dbReference type="PANTHER" id="PTHR36587">
    <property type="entry name" value="EXPRESSION SITE-ASSOCIATED GENE 3 (ESAG3)-LIKE PROTEIN"/>
    <property type="match status" value="1"/>
</dbReference>
<feature type="transmembrane region" description="Helical" evidence="1">
    <location>
        <begin position="12"/>
        <end position="32"/>
    </location>
</feature>
<evidence type="ECO:0000313" key="2">
    <source>
        <dbReference type="EMBL" id="CEJ54890.1"/>
    </source>
</evidence>
<dbReference type="CDD" id="cd22997">
    <property type="entry name" value="GT_LH"/>
    <property type="match status" value="1"/>
</dbReference>
<evidence type="ECO:0000256" key="1">
    <source>
        <dbReference type="SAM" id="Phobius"/>
    </source>
</evidence>
<protein>
    <submittedName>
        <fullName evidence="2">Uncharacterized protein</fullName>
    </submittedName>
</protein>
<dbReference type="AlphaFoldDB" id="A0A0F7TEC7"/>
<sequence>MQLSNLSNRLSRWQWAGLGSLFVVAFITLIQYPASTSGNDPISVSKNADSSKTSGPVSKFHLLLPASGYHFRLCRALASATALGYPVSVLNGWMKEGDLDASKTHLAKVRTVMQYLDSLPPSSDDDLVLMIDGYDVVFQIPPDTLIERYFDITKAASARLALRARANSTEPLTGDNAPRQTILFGPEKVCYPVDWSRVGCWAIPQDIGIPRGAFGPDDGQLHHNLPRWLNSGTIMGPARDMRLMFAATLDRIAQHYDPNHEFSDSDQMYMSDVWGVQEYARSMNELREYFHGDVDLNVAFPTYDVERVLPNVTADQKTEYHIGVDYQSGLFQTRAGSDHVLEMLTYNEKTEVNGTTNFATVIQNIPETPNFTPYKIYLPSNLASSITRILRLVEPAVGAIPNVTELRLETNVVTKNIYGLFHSTGGKDYIDKLWTQLWFFPYVRPLFEAMVPALQAGRVITVADGRTWVPSHALPTNSSVTEGVNATGAWADIDGGWLSWQELCGAFEAEVFDGYTPPMDD</sequence>
<name>A0A0F7TEC7_PENBI</name>
<evidence type="ECO:0000313" key="3">
    <source>
        <dbReference type="Proteomes" id="UP000042958"/>
    </source>
</evidence>
<accession>A0A0F7TEC7</accession>
<organism evidence="2 3">
    <name type="scientific">Penicillium brasilianum</name>
    <dbReference type="NCBI Taxonomy" id="104259"/>
    <lineage>
        <taxon>Eukaryota</taxon>
        <taxon>Fungi</taxon>
        <taxon>Dikarya</taxon>
        <taxon>Ascomycota</taxon>
        <taxon>Pezizomycotina</taxon>
        <taxon>Eurotiomycetes</taxon>
        <taxon>Eurotiomycetidae</taxon>
        <taxon>Eurotiales</taxon>
        <taxon>Aspergillaceae</taxon>
        <taxon>Penicillium</taxon>
    </lineage>
</organism>
<keyword evidence="3" id="KW-1185">Reference proteome</keyword>
<reference evidence="3" key="1">
    <citation type="journal article" date="2015" name="Genome Announc.">
        <title>Draft genome sequence of the fungus Penicillium brasilianum MG11.</title>
        <authorList>
            <person name="Horn F."/>
            <person name="Linde J."/>
            <person name="Mattern D.J."/>
            <person name="Walther G."/>
            <person name="Guthke R."/>
            <person name="Brakhage A.A."/>
            <person name="Valiante V."/>
        </authorList>
    </citation>
    <scope>NUCLEOTIDE SEQUENCE [LARGE SCALE GENOMIC DNA]</scope>
    <source>
        <strain evidence="3">MG11</strain>
    </source>
</reference>
<dbReference type="STRING" id="104259.A0A0F7TEC7"/>
<dbReference type="Proteomes" id="UP000042958">
    <property type="component" value="Unassembled WGS sequence"/>
</dbReference>
<gene>
    <name evidence="2" type="ORF">PMG11_01178</name>
</gene>
<keyword evidence="1" id="KW-0812">Transmembrane</keyword>
<dbReference type="EMBL" id="CDHK01000001">
    <property type="protein sequence ID" value="CEJ54890.1"/>
    <property type="molecule type" value="Genomic_DNA"/>
</dbReference>